<protein>
    <submittedName>
        <fullName evidence="3">Dihydrodipicolinate synthase family protein</fullName>
    </submittedName>
</protein>
<sequence length="160" mass="16965">MEVARLDGRVHDGFFSLAPEEVGRVVRAAVEEAPDGLPVIAPAGYGTATAARMAREAEDAGADGVLLFPPYLTEASQDGLVARGHAGHRAVRRARPPAAHGPHRRRDRRARGAREAGALRCRDRPPGRRPPTGSPGRRGGPASRAAVNGGCWSRGRTRMT</sequence>
<dbReference type="InterPro" id="IPR013785">
    <property type="entry name" value="Aldolase_TIM"/>
</dbReference>
<evidence type="ECO:0000256" key="1">
    <source>
        <dbReference type="ARBA" id="ARBA00023239"/>
    </source>
</evidence>
<feature type="region of interest" description="Disordered" evidence="2">
    <location>
        <begin position="83"/>
        <end position="160"/>
    </location>
</feature>
<accession>A0ABV4QJ54</accession>
<feature type="compositionally biased region" description="Basic residues" evidence="2">
    <location>
        <begin position="85"/>
        <end position="111"/>
    </location>
</feature>
<keyword evidence="1" id="KW-0456">Lyase</keyword>
<dbReference type="InterPro" id="IPR002220">
    <property type="entry name" value="DapA-like"/>
</dbReference>
<proteinExistence type="predicted"/>
<evidence type="ECO:0000313" key="3">
    <source>
        <dbReference type="EMBL" id="MFA1543013.1"/>
    </source>
</evidence>
<feature type="compositionally biased region" description="Low complexity" evidence="2">
    <location>
        <begin position="134"/>
        <end position="146"/>
    </location>
</feature>
<comment type="caution">
    <text evidence="3">The sequence shown here is derived from an EMBL/GenBank/DDBJ whole genome shotgun (WGS) entry which is preliminary data.</text>
</comment>
<dbReference type="Pfam" id="PF00701">
    <property type="entry name" value="DHDPS"/>
    <property type="match status" value="1"/>
</dbReference>
<organism evidence="3 4">
    <name type="scientific">Actinomadura monticuli</name>
    <dbReference type="NCBI Taxonomy" id="3097367"/>
    <lineage>
        <taxon>Bacteria</taxon>
        <taxon>Bacillati</taxon>
        <taxon>Actinomycetota</taxon>
        <taxon>Actinomycetes</taxon>
        <taxon>Streptosporangiales</taxon>
        <taxon>Thermomonosporaceae</taxon>
        <taxon>Actinomadura</taxon>
    </lineage>
</organism>
<evidence type="ECO:0000313" key="4">
    <source>
        <dbReference type="Proteomes" id="UP001569963"/>
    </source>
</evidence>
<name>A0ABV4QJ54_9ACTN</name>
<dbReference type="EMBL" id="JAXCEI010000015">
    <property type="protein sequence ID" value="MFA1543013.1"/>
    <property type="molecule type" value="Genomic_DNA"/>
</dbReference>
<gene>
    <name evidence="3" type="ORF">SM611_29135</name>
</gene>
<keyword evidence="4" id="KW-1185">Reference proteome</keyword>
<reference evidence="3 4" key="1">
    <citation type="submission" date="2023-11" db="EMBL/GenBank/DDBJ databases">
        <title>Actinomadura monticuli sp. nov., isolated from volcanic ash.</title>
        <authorList>
            <person name="Lee S.D."/>
            <person name="Yang H."/>
            <person name="Kim I.S."/>
        </authorList>
    </citation>
    <scope>NUCLEOTIDE SEQUENCE [LARGE SCALE GENOMIC DNA]</scope>
    <source>
        <strain evidence="3 4">DLS-62</strain>
    </source>
</reference>
<dbReference type="Proteomes" id="UP001569963">
    <property type="component" value="Unassembled WGS sequence"/>
</dbReference>
<dbReference type="SUPFAM" id="SSF51569">
    <property type="entry name" value="Aldolase"/>
    <property type="match status" value="1"/>
</dbReference>
<evidence type="ECO:0000256" key="2">
    <source>
        <dbReference type="SAM" id="MobiDB-lite"/>
    </source>
</evidence>
<dbReference type="Gene3D" id="3.20.20.70">
    <property type="entry name" value="Aldolase class I"/>
    <property type="match status" value="1"/>
</dbReference>
<dbReference type="RefSeq" id="WP_371953512.1">
    <property type="nucleotide sequence ID" value="NZ_JAXCEI010000015.1"/>
</dbReference>